<dbReference type="AlphaFoldDB" id="A0AAX3W493"/>
<gene>
    <name evidence="2" type="ORF">PYH69_13555</name>
</gene>
<feature type="transmembrane region" description="Helical" evidence="1">
    <location>
        <begin position="75"/>
        <end position="91"/>
    </location>
</feature>
<organism evidence="2 3">
    <name type="scientific">Mammaliicoccus lentus</name>
    <name type="common">Staphylococcus lentus</name>
    <dbReference type="NCBI Taxonomy" id="42858"/>
    <lineage>
        <taxon>Bacteria</taxon>
        <taxon>Bacillati</taxon>
        <taxon>Bacillota</taxon>
        <taxon>Bacilli</taxon>
        <taxon>Bacillales</taxon>
        <taxon>Staphylococcaceae</taxon>
        <taxon>Mammaliicoccus</taxon>
    </lineage>
</organism>
<keyword evidence="1" id="KW-1133">Transmembrane helix</keyword>
<feature type="transmembrane region" description="Helical" evidence="1">
    <location>
        <begin position="12"/>
        <end position="28"/>
    </location>
</feature>
<name>A0AAX3W493_MAMLE</name>
<feature type="transmembrane region" description="Helical" evidence="1">
    <location>
        <begin position="97"/>
        <end position="114"/>
    </location>
</feature>
<dbReference type="RefSeq" id="WP_282862038.1">
    <property type="nucleotide sequence ID" value="NZ_CP118848.1"/>
</dbReference>
<sequence>MNKMKLAIFIDDCRHVLGFIILLTYFILSSKFDIQFAYSIVITLFTCLYPLFFIASDYRMARYQRKPLVSVKYRIFQSIIFLLLGVIVYYSNYWESFIGVLIYGIVALVIFMMFNKKIYKIQGFEYVNE</sequence>
<keyword evidence="1" id="KW-0472">Membrane</keyword>
<dbReference type="EMBL" id="CP118848">
    <property type="protein sequence ID" value="WHI59721.1"/>
    <property type="molecule type" value="Genomic_DNA"/>
</dbReference>
<accession>A0AAX3W493</accession>
<proteinExistence type="predicted"/>
<protein>
    <submittedName>
        <fullName evidence="2">Uncharacterized protein</fullName>
    </submittedName>
</protein>
<evidence type="ECO:0000313" key="2">
    <source>
        <dbReference type="EMBL" id="WHI59721.1"/>
    </source>
</evidence>
<dbReference type="Proteomes" id="UP001223261">
    <property type="component" value="Chromosome"/>
</dbReference>
<feature type="transmembrane region" description="Helical" evidence="1">
    <location>
        <begin position="34"/>
        <end position="54"/>
    </location>
</feature>
<reference evidence="2" key="1">
    <citation type="journal article" date="2023" name="Antibiotics">
        <title>Prevalence and Molecular Characterization of Methicillin-Resistant Staphylococci (MRS) and Mammaliicocci (MRM) in Dromedary Camels from Algeria: First Detection of SCCmec-mecC Hybrid in Methicillin-Resistant Mammaliicoccus lentus.</title>
        <authorList>
            <person name="Belhout C."/>
            <person name="Boyen F."/>
            <person name="Vereecke N."/>
            <person name="Theuns S."/>
            <person name="Taibi N."/>
            <person name="Stegger M."/>
            <person name="de la Fe-Rodriguez P.Y."/>
            <person name="Bouayad L."/>
            <person name="Elgroud R."/>
            <person name="Butaye P."/>
        </authorList>
    </citation>
    <scope>NUCLEOTIDE SEQUENCE</scope>
    <source>
        <strain evidence="2">7048</strain>
    </source>
</reference>
<keyword evidence="1" id="KW-0812">Transmembrane</keyword>
<evidence type="ECO:0000256" key="1">
    <source>
        <dbReference type="SAM" id="Phobius"/>
    </source>
</evidence>
<evidence type="ECO:0000313" key="3">
    <source>
        <dbReference type="Proteomes" id="UP001223261"/>
    </source>
</evidence>